<name>A0ABY2TSY9_9SPIR</name>
<feature type="domain" description="Methyl-accepting transducer" evidence="5">
    <location>
        <begin position="412"/>
        <end position="487"/>
    </location>
</feature>
<reference evidence="6 7" key="1">
    <citation type="journal article" date="2019" name="Anaerobe">
        <title>Brachyspira catarrhinii sp. nov., an anaerobic intestinal spirochaete isolated from vervet monkeys may have been misidentified as Brachyspira aalborgi in previous studies.</title>
        <authorList>
            <person name="Phillips N.D."/>
            <person name="La T."/>
            <person name="Hampson D.J."/>
        </authorList>
    </citation>
    <scope>NUCLEOTIDE SEQUENCE [LARGE SCALE GENOMIC DNA]</scope>
    <source>
        <strain evidence="6 7">Z12</strain>
    </source>
</reference>
<dbReference type="PANTHER" id="PTHR32089">
    <property type="entry name" value="METHYL-ACCEPTING CHEMOTAXIS PROTEIN MCPB"/>
    <property type="match status" value="1"/>
</dbReference>
<keyword evidence="4" id="KW-0472">Membrane</keyword>
<dbReference type="Gene3D" id="1.10.287.950">
    <property type="entry name" value="Methyl-accepting chemotaxis protein"/>
    <property type="match status" value="1"/>
</dbReference>
<dbReference type="PANTHER" id="PTHR32089:SF112">
    <property type="entry name" value="LYSOZYME-LIKE PROTEIN-RELATED"/>
    <property type="match status" value="1"/>
</dbReference>
<accession>A0ABY2TSY9</accession>
<dbReference type="PROSITE" id="PS50111">
    <property type="entry name" value="CHEMOTAXIS_TRANSDUC_2"/>
    <property type="match status" value="1"/>
</dbReference>
<feature type="transmembrane region" description="Helical" evidence="4">
    <location>
        <begin position="15"/>
        <end position="38"/>
    </location>
</feature>
<dbReference type="Pfam" id="PF00015">
    <property type="entry name" value="MCPsignal"/>
    <property type="match status" value="1"/>
</dbReference>
<dbReference type="Proteomes" id="UP000310168">
    <property type="component" value="Unassembled WGS sequence"/>
</dbReference>
<proteinExistence type="predicted"/>
<dbReference type="InterPro" id="IPR004089">
    <property type="entry name" value="MCPsignal_dom"/>
</dbReference>
<organism evidence="6 7">
    <name type="scientific">Brachyspira catarrhinii</name>
    <dbReference type="NCBI Taxonomy" id="2528966"/>
    <lineage>
        <taxon>Bacteria</taxon>
        <taxon>Pseudomonadati</taxon>
        <taxon>Spirochaetota</taxon>
        <taxon>Spirochaetia</taxon>
        <taxon>Brachyspirales</taxon>
        <taxon>Brachyspiraceae</taxon>
        <taxon>Brachyspira</taxon>
    </lineage>
</organism>
<feature type="transmembrane region" description="Helical" evidence="4">
    <location>
        <begin position="164"/>
        <end position="187"/>
    </location>
</feature>
<feature type="transmembrane region" description="Helical" evidence="4">
    <location>
        <begin position="47"/>
        <end position="70"/>
    </location>
</feature>
<keyword evidence="7" id="KW-1185">Reference proteome</keyword>
<evidence type="ECO:0000313" key="6">
    <source>
        <dbReference type="EMBL" id="TKZ35881.1"/>
    </source>
</evidence>
<feature type="coiled-coil region" evidence="3">
    <location>
        <begin position="375"/>
        <end position="402"/>
    </location>
</feature>
<dbReference type="EMBL" id="SJDU01000044">
    <property type="protein sequence ID" value="TKZ35881.1"/>
    <property type="molecule type" value="Genomic_DNA"/>
</dbReference>
<keyword evidence="3" id="KW-0175">Coiled coil</keyword>
<keyword evidence="4" id="KW-1133">Transmembrane helix</keyword>
<feature type="transmembrane region" description="Helical" evidence="4">
    <location>
        <begin position="199"/>
        <end position="218"/>
    </location>
</feature>
<evidence type="ECO:0000256" key="2">
    <source>
        <dbReference type="PROSITE-ProRule" id="PRU00284"/>
    </source>
</evidence>
<feature type="non-terminal residue" evidence="6">
    <location>
        <position position="596"/>
    </location>
</feature>
<comment type="caution">
    <text evidence="6">The sequence shown here is derived from an EMBL/GenBank/DDBJ whole genome shotgun (WGS) entry which is preliminary data.</text>
</comment>
<evidence type="ECO:0000313" key="7">
    <source>
        <dbReference type="Proteomes" id="UP000310168"/>
    </source>
</evidence>
<keyword evidence="4" id="KW-0812">Transmembrane</keyword>
<protein>
    <submittedName>
        <fullName evidence="6">Chemotaxis protein</fullName>
    </submittedName>
</protein>
<feature type="transmembrane region" description="Helical" evidence="4">
    <location>
        <begin position="82"/>
        <end position="98"/>
    </location>
</feature>
<dbReference type="RefSeq" id="WP_137997640.1">
    <property type="nucleotide sequence ID" value="NZ_SJDU01000044.1"/>
</dbReference>
<dbReference type="SUPFAM" id="SSF58104">
    <property type="entry name" value="Methyl-accepting chemotaxis protein (MCP) signaling domain"/>
    <property type="match status" value="1"/>
</dbReference>
<feature type="transmembrane region" description="Helical" evidence="4">
    <location>
        <begin position="118"/>
        <end position="144"/>
    </location>
</feature>
<gene>
    <name evidence="6" type="ORF">EZH24_02945</name>
</gene>
<evidence type="ECO:0000256" key="4">
    <source>
        <dbReference type="SAM" id="Phobius"/>
    </source>
</evidence>
<keyword evidence="1 2" id="KW-0807">Transducer</keyword>
<evidence type="ECO:0000259" key="5">
    <source>
        <dbReference type="PROSITE" id="PS50111"/>
    </source>
</evidence>
<evidence type="ECO:0000256" key="3">
    <source>
        <dbReference type="SAM" id="Coils"/>
    </source>
</evidence>
<sequence length="596" mass="68251">MDLLTTFILGYNINIIELLVPVIDLSVMTIFAVIFILLSRRTKSSTYFIIAVTLELLSLYNIILVVITFFELYNIFPDITTNLYIFNNILVLFTVLIMPLNNRNFLSSMKTVNNANNFILIITGLLIIALLIVSVINFDAFFGVNVNQIFHRADRIYYRVSPNGLFYLFKMYIILFVFAATLIPVILDIISRHNVGINVVFNIFSLIGLYLIFTDISLFKTNAGINFDRTGLAITLSYMIRFIATFSSFTVNALNVINKDNVLVSRLKNNLNILTTIHGISDKLNTVDKNFMDSSMFVFEIDKENKDALDIMNSKVENILASKDKLAETKENKNQIIKDGIRFTSAVFSVFETYKNRLQDNCKVLNGIIKRIKESDFSNNEIKELNEDLKNIKNDLQKTSKKFIDNMLEYSNQFKDISAITGEIYETIEYIKNMTNKTNLLSINAGIQSTKAGIHGRSFSVVAKEIGVLATEINQSTELMEKILINIFSGLVMVENSSFYVEEHCKMIENSANELAKEMDDYLKTIENSFNFEDSNLESFETLEKYNNDIFNIVEEQSNIAIYIKENINAMLDIQNSLNSKIDFQNQDIIKIFNNF</sequence>
<evidence type="ECO:0000256" key="1">
    <source>
        <dbReference type="ARBA" id="ARBA00023224"/>
    </source>
</evidence>